<accession>A0A9Q3UJ09</accession>
<evidence type="ECO:0000313" key="2">
    <source>
        <dbReference type="Proteomes" id="UP000726777"/>
    </source>
</evidence>
<dbReference type="EMBL" id="JACVHL010000054">
    <property type="protein sequence ID" value="MCC3808445.1"/>
    <property type="molecule type" value="Genomic_DNA"/>
</dbReference>
<gene>
    <name evidence="1" type="ORF">IB292_25990</name>
</gene>
<evidence type="ECO:0000313" key="1">
    <source>
        <dbReference type="EMBL" id="MCC3808445.1"/>
    </source>
</evidence>
<comment type="caution">
    <text evidence="1">The sequence shown here is derived from an EMBL/GenBank/DDBJ whole genome shotgun (WGS) entry which is preliminary data.</text>
</comment>
<dbReference type="RefSeq" id="WP_228086011.1">
    <property type="nucleotide sequence ID" value="NZ_JACVHL010000054.1"/>
</dbReference>
<proteinExistence type="predicted"/>
<protein>
    <submittedName>
        <fullName evidence="1">Uncharacterized protein</fullName>
    </submittedName>
</protein>
<organism evidence="1 2">
    <name type="scientific">Vibrio parahaemolyticus</name>
    <dbReference type="NCBI Taxonomy" id="670"/>
    <lineage>
        <taxon>Bacteria</taxon>
        <taxon>Pseudomonadati</taxon>
        <taxon>Pseudomonadota</taxon>
        <taxon>Gammaproteobacteria</taxon>
        <taxon>Vibrionales</taxon>
        <taxon>Vibrionaceae</taxon>
        <taxon>Vibrio</taxon>
    </lineage>
</organism>
<reference evidence="1" key="1">
    <citation type="submission" date="2020-09" db="EMBL/GenBank/DDBJ databases">
        <title>Genome sequence of Vibrio parahaemolyticus isolates.</title>
        <authorList>
            <person name="Hammerl J.A."/>
            <person name="Strauch E."/>
        </authorList>
    </citation>
    <scope>NUCLEOTIDE SEQUENCE</scope>
    <source>
        <strain evidence="1">17-VB00146</strain>
    </source>
</reference>
<name>A0A9Q3UJ09_VIBPH</name>
<sequence length="59" mass="6722">MDTPERNHNHVTGEIGEQSAALQFTKWGWTSEKISSDYGEDLACSIFTNNKKTPLYFRA</sequence>
<dbReference type="AlphaFoldDB" id="A0A9Q3UJ09"/>
<dbReference type="Proteomes" id="UP000726777">
    <property type="component" value="Unassembled WGS sequence"/>
</dbReference>